<comment type="caution">
    <text evidence="2">The sequence shown here is derived from an EMBL/GenBank/DDBJ whole genome shotgun (WGS) entry which is preliminary data.</text>
</comment>
<accession>A0ABR3DT72</accession>
<evidence type="ECO:0000313" key="2">
    <source>
        <dbReference type="EMBL" id="KAL0475874.1"/>
    </source>
</evidence>
<proteinExistence type="predicted"/>
<dbReference type="EMBL" id="JAVLET010000001">
    <property type="protein sequence ID" value="KAL0475874.1"/>
    <property type="molecule type" value="Genomic_DNA"/>
</dbReference>
<organism evidence="2 3">
    <name type="scientific">Neurospora intermedia</name>
    <dbReference type="NCBI Taxonomy" id="5142"/>
    <lineage>
        <taxon>Eukaryota</taxon>
        <taxon>Fungi</taxon>
        <taxon>Dikarya</taxon>
        <taxon>Ascomycota</taxon>
        <taxon>Pezizomycotina</taxon>
        <taxon>Sordariomycetes</taxon>
        <taxon>Sordariomycetidae</taxon>
        <taxon>Sordariales</taxon>
        <taxon>Sordariaceae</taxon>
        <taxon>Neurospora</taxon>
    </lineage>
</organism>
<feature type="region of interest" description="Disordered" evidence="1">
    <location>
        <begin position="1"/>
        <end position="52"/>
    </location>
</feature>
<evidence type="ECO:0000256" key="1">
    <source>
        <dbReference type="SAM" id="MobiDB-lite"/>
    </source>
</evidence>
<dbReference type="Proteomes" id="UP001451303">
    <property type="component" value="Unassembled WGS sequence"/>
</dbReference>
<feature type="region of interest" description="Disordered" evidence="1">
    <location>
        <begin position="172"/>
        <end position="209"/>
    </location>
</feature>
<sequence>METETRQSAVSHNSEMETEEAQKFISQLVSQSVSQSGGRSSGGREEGRGIGRFDEARLRHRRESPPLCRSLRVWLVQSLIPEGNRALLPCRGYFPHFLDAPEERANQRPDRDLPFPAAAGSVLPSSELGVARSGRGLQCRCVVGTGGIHREIQNDDDGKRCDAENCRDFSGNQTLPFPNEPGNLSPATGSRHELNEQPPWMEGEDMGYL</sequence>
<feature type="compositionally biased region" description="Low complexity" evidence="1">
    <location>
        <begin position="25"/>
        <end position="38"/>
    </location>
</feature>
<keyword evidence="3" id="KW-1185">Reference proteome</keyword>
<feature type="compositionally biased region" description="Basic and acidic residues" evidence="1">
    <location>
        <begin position="42"/>
        <end position="52"/>
    </location>
</feature>
<reference evidence="2 3" key="1">
    <citation type="submission" date="2023-09" db="EMBL/GenBank/DDBJ databases">
        <title>Multi-omics analysis of a traditional fermented food reveals byproduct-associated fungal strains for waste-to-food upcycling.</title>
        <authorList>
            <consortium name="Lawrence Berkeley National Laboratory"/>
            <person name="Rekdal V.M."/>
            <person name="Villalobos-Escobedo J.M."/>
            <person name="Rodriguez-Valeron N."/>
            <person name="Garcia M.O."/>
            <person name="Vasquez D.P."/>
            <person name="Damayanti I."/>
            <person name="Sorensen P.M."/>
            <person name="Baidoo E.E."/>
            <person name="De Carvalho A.C."/>
            <person name="Riley R."/>
            <person name="Lipzen A."/>
            <person name="He G."/>
            <person name="Yan M."/>
            <person name="Haridas S."/>
            <person name="Daum C."/>
            <person name="Yoshinaga Y."/>
            <person name="Ng V."/>
            <person name="Grigoriev I.V."/>
            <person name="Munk R."/>
            <person name="Nuraida L."/>
            <person name="Wijaya C.H."/>
            <person name="Morales P.-C."/>
            <person name="Keasling J.D."/>
        </authorList>
    </citation>
    <scope>NUCLEOTIDE SEQUENCE [LARGE SCALE GENOMIC DNA]</scope>
    <source>
        <strain evidence="2 3">FGSC 2613</strain>
    </source>
</reference>
<evidence type="ECO:0000313" key="3">
    <source>
        <dbReference type="Proteomes" id="UP001451303"/>
    </source>
</evidence>
<feature type="compositionally biased region" description="Polar residues" evidence="1">
    <location>
        <begin position="1"/>
        <end position="13"/>
    </location>
</feature>
<name>A0ABR3DT72_NEUIN</name>
<gene>
    <name evidence="2" type="ORF">QR685DRAFT_62012</name>
</gene>
<protein>
    <submittedName>
        <fullName evidence="2">Uncharacterized protein</fullName>
    </submittedName>
</protein>